<evidence type="ECO:0000256" key="1">
    <source>
        <dbReference type="ARBA" id="ARBA00007945"/>
    </source>
</evidence>
<evidence type="ECO:0000259" key="3">
    <source>
        <dbReference type="Pfam" id="PF05030"/>
    </source>
</evidence>
<evidence type="ECO:0000313" key="6">
    <source>
        <dbReference type="Proteomes" id="UP000215914"/>
    </source>
</evidence>
<reference evidence="5" key="2">
    <citation type="submission" date="2017-02" db="EMBL/GenBank/DDBJ databases">
        <title>Sunflower complete genome.</title>
        <authorList>
            <person name="Langlade N."/>
            <person name="Munos S."/>
        </authorList>
    </citation>
    <scope>NUCLEOTIDE SEQUENCE [LARGE SCALE GENOMIC DNA]</scope>
    <source>
        <tissue evidence="5">Leaves</tissue>
    </source>
</reference>
<dbReference type="OrthoDB" id="10265171at2759"/>
<gene>
    <name evidence="5" type="primary">GIF3</name>
    <name evidence="5" type="ORF">HannXRQ_Chr08g0225711</name>
    <name evidence="4" type="ORF">HanXRQr2_Chr08g0340121</name>
</gene>
<feature type="compositionally biased region" description="Low complexity" evidence="2">
    <location>
        <begin position="1"/>
        <end position="18"/>
    </location>
</feature>
<feature type="compositionally biased region" description="Low complexity" evidence="2">
    <location>
        <begin position="102"/>
        <end position="123"/>
    </location>
</feature>
<dbReference type="InParanoid" id="A0A251U8R0"/>
<keyword evidence="6" id="KW-1185">Reference proteome</keyword>
<feature type="compositionally biased region" description="Pro residues" evidence="2">
    <location>
        <begin position="80"/>
        <end position="99"/>
    </location>
</feature>
<dbReference type="STRING" id="4232.A0A251U8R0"/>
<dbReference type="AlphaFoldDB" id="A0A251U8R0"/>
<accession>A0A251U8R0</accession>
<feature type="region of interest" description="Disordered" evidence="2">
    <location>
        <begin position="189"/>
        <end position="214"/>
    </location>
</feature>
<comment type="similarity">
    <text evidence="1">Belongs to the SS18 family.</text>
</comment>
<evidence type="ECO:0000313" key="4">
    <source>
        <dbReference type="EMBL" id="KAF5795478.1"/>
    </source>
</evidence>
<sequence>MQQQQQQPPQSQPLSQPPTASFSPNAITTEQIQKCLDDNKNLIMAILENQNLGKFQECAQYQAVLQKNLMYLAAIADAQPPAPGPPAPQTSTPQMPPNSIPQQANSYMQQQQQHQAAQQQAQQQGGGVPKLPFQLNALRTQDQQQQLLQFQQQQQQQLQAQMGLRAGGGGGGQNGMMGMHQAMQSALAGNPIGMKQDGSEAASGGDGQGGKSRS</sequence>
<feature type="region of interest" description="Disordered" evidence="2">
    <location>
        <begin position="80"/>
        <end position="131"/>
    </location>
</feature>
<evidence type="ECO:0000313" key="5">
    <source>
        <dbReference type="EMBL" id="OTG18681.1"/>
    </source>
</evidence>
<proteinExistence type="inferred from homology"/>
<organism evidence="5 6">
    <name type="scientific">Helianthus annuus</name>
    <name type="common">Common sunflower</name>
    <dbReference type="NCBI Taxonomy" id="4232"/>
    <lineage>
        <taxon>Eukaryota</taxon>
        <taxon>Viridiplantae</taxon>
        <taxon>Streptophyta</taxon>
        <taxon>Embryophyta</taxon>
        <taxon>Tracheophyta</taxon>
        <taxon>Spermatophyta</taxon>
        <taxon>Magnoliopsida</taxon>
        <taxon>eudicotyledons</taxon>
        <taxon>Gunneridae</taxon>
        <taxon>Pentapetalae</taxon>
        <taxon>asterids</taxon>
        <taxon>campanulids</taxon>
        <taxon>Asterales</taxon>
        <taxon>Asteraceae</taxon>
        <taxon>Asteroideae</taxon>
        <taxon>Heliantheae alliance</taxon>
        <taxon>Heliantheae</taxon>
        <taxon>Helianthus</taxon>
    </lineage>
</organism>
<reference evidence="4" key="3">
    <citation type="submission" date="2020-06" db="EMBL/GenBank/DDBJ databases">
        <title>Helianthus annuus Genome sequencing and assembly Release 2.</title>
        <authorList>
            <person name="Gouzy J."/>
            <person name="Langlade N."/>
            <person name="Munos S."/>
        </authorList>
    </citation>
    <scope>NUCLEOTIDE SEQUENCE</scope>
    <source>
        <tissue evidence="4">Leaves</tissue>
    </source>
</reference>
<dbReference type="Pfam" id="PF05030">
    <property type="entry name" value="SSXT"/>
    <property type="match status" value="1"/>
</dbReference>
<name>A0A251U8R0_HELAN</name>
<feature type="domain" description="SS18 N-terminal" evidence="3">
    <location>
        <begin position="26"/>
        <end position="79"/>
    </location>
</feature>
<reference evidence="4 6" key="1">
    <citation type="journal article" date="2017" name="Nature">
        <title>The sunflower genome provides insights into oil metabolism, flowering and Asterid evolution.</title>
        <authorList>
            <person name="Badouin H."/>
            <person name="Gouzy J."/>
            <person name="Grassa C.J."/>
            <person name="Murat F."/>
            <person name="Staton S.E."/>
            <person name="Cottret L."/>
            <person name="Lelandais-Briere C."/>
            <person name="Owens G.L."/>
            <person name="Carrere S."/>
            <person name="Mayjonade B."/>
            <person name="Legrand L."/>
            <person name="Gill N."/>
            <person name="Kane N.C."/>
            <person name="Bowers J.E."/>
            <person name="Hubner S."/>
            <person name="Bellec A."/>
            <person name="Berard A."/>
            <person name="Berges H."/>
            <person name="Blanchet N."/>
            <person name="Boniface M.C."/>
            <person name="Brunel D."/>
            <person name="Catrice O."/>
            <person name="Chaidir N."/>
            <person name="Claudel C."/>
            <person name="Donnadieu C."/>
            <person name="Faraut T."/>
            <person name="Fievet G."/>
            <person name="Helmstetter N."/>
            <person name="King M."/>
            <person name="Knapp S.J."/>
            <person name="Lai Z."/>
            <person name="Le Paslier M.C."/>
            <person name="Lippi Y."/>
            <person name="Lorenzon L."/>
            <person name="Mandel J.R."/>
            <person name="Marage G."/>
            <person name="Marchand G."/>
            <person name="Marquand E."/>
            <person name="Bret-Mestries E."/>
            <person name="Morien E."/>
            <person name="Nambeesan S."/>
            <person name="Nguyen T."/>
            <person name="Pegot-Espagnet P."/>
            <person name="Pouilly N."/>
            <person name="Raftis F."/>
            <person name="Sallet E."/>
            <person name="Schiex T."/>
            <person name="Thomas J."/>
            <person name="Vandecasteele C."/>
            <person name="Vares D."/>
            <person name="Vear F."/>
            <person name="Vautrin S."/>
            <person name="Crespi M."/>
            <person name="Mangin B."/>
            <person name="Burke J.M."/>
            <person name="Salse J."/>
            <person name="Munos S."/>
            <person name="Vincourt P."/>
            <person name="Rieseberg L.H."/>
            <person name="Langlade N.B."/>
        </authorList>
    </citation>
    <scope>NUCLEOTIDE SEQUENCE [LARGE SCALE GENOMIC DNA]</scope>
    <source>
        <strain evidence="6">cv. SF193</strain>
        <tissue evidence="4">Leaves</tissue>
    </source>
</reference>
<feature type="region of interest" description="Disordered" evidence="2">
    <location>
        <begin position="1"/>
        <end position="24"/>
    </location>
</feature>
<protein>
    <submittedName>
        <fullName evidence="5">Putative GRF1-interacting factor 3</fullName>
    </submittedName>
    <submittedName>
        <fullName evidence="4">Transcription factor SSXT family</fullName>
    </submittedName>
</protein>
<dbReference type="EMBL" id="CM007897">
    <property type="protein sequence ID" value="OTG18681.1"/>
    <property type="molecule type" value="Genomic_DNA"/>
</dbReference>
<dbReference type="Proteomes" id="UP000215914">
    <property type="component" value="Chromosome 8"/>
</dbReference>
<dbReference type="OMA" id="AVQQEQY"/>
<evidence type="ECO:0000256" key="2">
    <source>
        <dbReference type="SAM" id="MobiDB-lite"/>
    </source>
</evidence>
<feature type="compositionally biased region" description="Gly residues" evidence="2">
    <location>
        <begin position="204"/>
        <end position="214"/>
    </location>
</feature>
<dbReference type="InterPro" id="IPR007726">
    <property type="entry name" value="SS18_N"/>
</dbReference>
<dbReference type="EMBL" id="MNCJ02000323">
    <property type="protein sequence ID" value="KAF5795478.1"/>
    <property type="molecule type" value="Genomic_DNA"/>
</dbReference>
<dbReference type="Gramene" id="mRNA:HanXRQr2_Chr08g0340121">
    <property type="protein sequence ID" value="mRNA:HanXRQr2_Chr08g0340121"/>
    <property type="gene ID" value="HanXRQr2_Chr08g0340121"/>
</dbReference>